<evidence type="ECO:0000313" key="3">
    <source>
        <dbReference type="Proteomes" id="UP000298493"/>
    </source>
</evidence>
<dbReference type="AlphaFoldDB" id="A0A4Z1NZI4"/>
<keyword evidence="2" id="KW-0413">Isomerase</keyword>
<feature type="region of interest" description="Disordered" evidence="1">
    <location>
        <begin position="308"/>
        <end position="354"/>
    </location>
</feature>
<sequence>MSQYGYTIRRLTAPGEPVDLCAPLEFFPPKGSDELHEALKLAFPFEPTLQARMRQAVINFHLSEAQADIVQSSFVQDEYLPSPESSFVDNVTSPTMSAPSRQDKPTSRSPSHPPAQEELMDVWCLPSLPAAKIHTRRNMTAEEKKAYKAKRLAGACADCKRRRRKCDHDSSNQTGTSSKRVVKTRKRSAIAKSPPVKPCAAPPSSSSAVTSAVAVQDSFTFAPQDNFLSFDSGFNISITNDMLFSMGIENVFGNDVGFDLKNDFDLFPDTATNPGLSSAGMDATSWLAGSSPDTRLNENQLDALSRGFNSWPAEGEPLPPYNTAGVPLTPQSLSPPSLMMSRSQSGHSSSSSSLSSVFGGNNAVGFHLPVFDQGLGKFVLHSPQSIMATPDAASRPIHRTLASATIPSQQFVSTWSPQDMLDPPTTRFQPRSSRGSTSSSEHWPAASWVGRGLLNHNSPDHVSDLAANLDCSDQCPAVSSNNGSSISSSSSRTTAANSSRHSLAPSIQDERAHPKSTDPGRTLPPDLGAADGNVSTRRTSKIIPRATASSPEQQPQVQFIRPSNLAKQSAEDTGRDASTAHPSKRRSMRMIGRTGSSEHLRPGAQPVQFLVSTGQAGPIKNANRVVLAQGESTRRSTRLAPNAISSEQNQQSGLHIGGIFIGSHLIDSKNFKCLTLGLNASQRKAAKATSSGHSSSANMQQVLSSALISQPGYLETSDCHTDMSKLCRLKHSSAAADDVCSALQSSFDLPSLDGLASVTIVSGAHAFKRALLLIFVAIQLFRFCSTSFSGLDKNVRANKSIELVVANDGSKETKDMSMRATTRDAGALQKHLQPHHRSFQRAFEQHPNAWQFFSDFMQPIISRLGGKKGKTQFNASRIC</sequence>
<evidence type="ECO:0000256" key="1">
    <source>
        <dbReference type="SAM" id="MobiDB-lite"/>
    </source>
</evidence>
<feature type="compositionally biased region" description="Basic and acidic residues" evidence="1">
    <location>
        <begin position="508"/>
        <end position="518"/>
    </location>
</feature>
<feature type="region of interest" description="Disordered" evidence="1">
    <location>
        <begin position="477"/>
        <end position="589"/>
    </location>
</feature>
<feature type="compositionally biased region" description="Basic residues" evidence="1">
    <location>
        <begin position="180"/>
        <end position="189"/>
    </location>
</feature>
<dbReference type="GO" id="GO:0016853">
    <property type="term" value="F:isomerase activity"/>
    <property type="evidence" value="ECO:0007669"/>
    <property type="project" value="UniProtKB-KW"/>
</dbReference>
<evidence type="ECO:0000313" key="2">
    <source>
        <dbReference type="EMBL" id="TID16634.1"/>
    </source>
</evidence>
<feature type="compositionally biased region" description="Low complexity" evidence="1">
    <location>
        <begin position="479"/>
        <end position="502"/>
    </location>
</feature>
<feature type="compositionally biased region" description="Polar residues" evidence="1">
    <location>
        <begin position="547"/>
        <end position="557"/>
    </location>
</feature>
<proteinExistence type="predicted"/>
<organism evidence="2 3">
    <name type="scientific">Venturia nashicola</name>
    <dbReference type="NCBI Taxonomy" id="86259"/>
    <lineage>
        <taxon>Eukaryota</taxon>
        <taxon>Fungi</taxon>
        <taxon>Dikarya</taxon>
        <taxon>Ascomycota</taxon>
        <taxon>Pezizomycotina</taxon>
        <taxon>Dothideomycetes</taxon>
        <taxon>Pleosporomycetidae</taxon>
        <taxon>Venturiales</taxon>
        <taxon>Venturiaceae</taxon>
        <taxon>Venturia</taxon>
    </lineage>
</organism>
<gene>
    <name evidence="2" type="ORF">E6O75_ATG11752</name>
</gene>
<reference evidence="2 3" key="1">
    <citation type="submission" date="2019-04" db="EMBL/GenBank/DDBJ databases">
        <title>High contiguity whole genome sequence and gene annotation resource for two Venturia nashicola isolates.</title>
        <authorList>
            <person name="Prokchorchik M."/>
            <person name="Won K."/>
            <person name="Lee Y."/>
            <person name="Choi E.D."/>
            <person name="Segonzac C."/>
            <person name="Sohn K.H."/>
        </authorList>
    </citation>
    <scope>NUCLEOTIDE SEQUENCE [LARGE SCALE GENOMIC DNA]</scope>
    <source>
        <strain evidence="2 3">PRI2</strain>
    </source>
</reference>
<name>A0A4Z1NZI4_9PEZI</name>
<dbReference type="STRING" id="86259.A0A4Z1NZI4"/>
<feature type="compositionally biased region" description="Low complexity" evidence="1">
    <location>
        <begin position="331"/>
        <end position="354"/>
    </location>
</feature>
<protein>
    <submittedName>
        <fullName evidence="2">DNA topoisomerase 2</fullName>
    </submittedName>
</protein>
<feature type="region of interest" description="Disordered" evidence="1">
    <location>
        <begin position="412"/>
        <end position="443"/>
    </location>
</feature>
<feature type="compositionally biased region" description="Low complexity" evidence="1">
    <location>
        <begin position="431"/>
        <end position="440"/>
    </location>
</feature>
<keyword evidence="3" id="KW-1185">Reference proteome</keyword>
<dbReference type="Proteomes" id="UP000298493">
    <property type="component" value="Unassembled WGS sequence"/>
</dbReference>
<accession>A0A4Z1NZI4</accession>
<feature type="region of interest" description="Disordered" evidence="1">
    <location>
        <begin position="85"/>
        <end position="120"/>
    </location>
</feature>
<feature type="region of interest" description="Disordered" evidence="1">
    <location>
        <begin position="163"/>
        <end position="205"/>
    </location>
</feature>
<comment type="caution">
    <text evidence="2">The sequence shown here is derived from an EMBL/GenBank/DDBJ whole genome shotgun (WGS) entry which is preliminary data.</text>
</comment>
<feature type="compositionally biased region" description="Polar residues" evidence="1">
    <location>
        <begin position="85"/>
        <end position="100"/>
    </location>
</feature>
<dbReference type="EMBL" id="SNSC02000018">
    <property type="protein sequence ID" value="TID16634.1"/>
    <property type="molecule type" value="Genomic_DNA"/>
</dbReference>